<accession>A0A412P6Y5</accession>
<feature type="signal peptide" evidence="1">
    <location>
        <begin position="1"/>
        <end position="23"/>
    </location>
</feature>
<dbReference type="Proteomes" id="UP000285013">
    <property type="component" value="Unassembled WGS sequence"/>
</dbReference>
<dbReference type="RefSeq" id="WP_021967484.1">
    <property type="nucleotide sequence ID" value="NZ_CABMMK010000008.1"/>
</dbReference>
<dbReference type="EMBL" id="QRWT01000016">
    <property type="protein sequence ID" value="RGT50031.1"/>
    <property type="molecule type" value="Genomic_DNA"/>
</dbReference>
<comment type="caution">
    <text evidence="4">The sequence shown here is derived from an EMBL/GenBank/DDBJ whole genome shotgun (WGS) entry which is preliminary data.</text>
</comment>
<dbReference type="EMBL" id="RCXO01000005">
    <property type="protein sequence ID" value="RYT81671.1"/>
    <property type="molecule type" value="Genomic_DNA"/>
</dbReference>
<reference evidence="5 6" key="1">
    <citation type="submission" date="2018-08" db="EMBL/GenBank/DDBJ databases">
        <title>A genome reference for cultivated species of the human gut microbiota.</title>
        <authorList>
            <person name="Zou Y."/>
            <person name="Xue W."/>
            <person name="Luo G."/>
        </authorList>
    </citation>
    <scope>NUCLEOTIDE SEQUENCE [LARGE SCALE GENOMIC DNA]</scope>
    <source>
        <strain evidence="2 5">AF19-10AC</strain>
        <strain evidence="3 6">AF36-16BH</strain>
    </source>
</reference>
<dbReference type="Pfam" id="PF16250">
    <property type="entry name" value="DUF4907"/>
    <property type="match status" value="1"/>
</dbReference>
<evidence type="ECO:0000313" key="2">
    <source>
        <dbReference type="EMBL" id="RGT50031.1"/>
    </source>
</evidence>
<evidence type="ECO:0000313" key="3">
    <source>
        <dbReference type="EMBL" id="RHL94009.1"/>
    </source>
</evidence>
<name>A0A412P6Y5_9BACE</name>
<proteinExistence type="predicted"/>
<dbReference type="EMBL" id="QRPE01000006">
    <property type="protein sequence ID" value="RHL94009.1"/>
    <property type="molecule type" value="Genomic_DNA"/>
</dbReference>
<keyword evidence="1" id="KW-0732">Signal</keyword>
<evidence type="ECO:0000313" key="4">
    <source>
        <dbReference type="EMBL" id="RYT81671.1"/>
    </source>
</evidence>
<evidence type="ECO:0000313" key="7">
    <source>
        <dbReference type="Proteomes" id="UP000291191"/>
    </source>
</evidence>
<keyword evidence="7" id="KW-1185">Reference proteome</keyword>
<dbReference type="Proteomes" id="UP000284772">
    <property type="component" value="Unassembled WGS sequence"/>
</dbReference>
<dbReference type="AlphaFoldDB" id="A0A412P6Y5"/>
<dbReference type="InterPro" id="IPR032593">
    <property type="entry name" value="DUF4907"/>
</dbReference>
<reference evidence="4 7" key="2">
    <citation type="journal article" date="2019" name="Science, e1252229">
        <title>Invertible promoters mediate bacterial phase variation, antibiotic resistance, and host adaptation in the gut.</title>
        <authorList>
            <person name="Jiang X."/>
            <person name="Hall A.B."/>
            <person name="Arthur T.D."/>
            <person name="Plichta D.R."/>
            <person name="Covington C.T."/>
            <person name="Poyet M."/>
            <person name="Crothers J."/>
            <person name="Moses P.L."/>
            <person name="Tolonen A.C."/>
            <person name="Vlamakis H."/>
            <person name="Alm E.J."/>
            <person name="Xavier R.J."/>
        </authorList>
    </citation>
    <scope>NUCLEOTIDE SEQUENCE [LARGE SCALE GENOMIC DNA]</scope>
    <source>
        <strain evidence="7">bf_0095</strain>
        <strain evidence="4">Bf_0095</strain>
    </source>
</reference>
<organism evidence="4 7">
    <name type="scientific">Bacteroides intestinalis</name>
    <dbReference type="NCBI Taxonomy" id="329854"/>
    <lineage>
        <taxon>Bacteria</taxon>
        <taxon>Pseudomonadati</taxon>
        <taxon>Bacteroidota</taxon>
        <taxon>Bacteroidia</taxon>
        <taxon>Bacteroidales</taxon>
        <taxon>Bacteroidaceae</taxon>
        <taxon>Bacteroides</taxon>
    </lineage>
</organism>
<dbReference type="OrthoDB" id="674043at2"/>
<feature type="chain" id="PRO_5044602134" evidence="1">
    <location>
        <begin position="24"/>
        <end position="110"/>
    </location>
</feature>
<evidence type="ECO:0000313" key="6">
    <source>
        <dbReference type="Proteomes" id="UP000285013"/>
    </source>
</evidence>
<dbReference type="Proteomes" id="UP000291191">
    <property type="component" value="Unassembled WGS sequence"/>
</dbReference>
<evidence type="ECO:0000256" key="1">
    <source>
        <dbReference type="SAM" id="SignalP"/>
    </source>
</evidence>
<evidence type="ECO:0000313" key="5">
    <source>
        <dbReference type="Proteomes" id="UP000284772"/>
    </source>
</evidence>
<sequence length="110" mass="12131">MKLVFIVKIGVLSLVAVCLSCFFGCTNTGETEFTCRAMQAEGGYGYMVLHKGDTLIRQPYIPAVGRKIAFATKEDALKVAKLVCRKLDEKQSPSISKKEITMLGIIVNRE</sequence>
<protein>
    <submittedName>
        <fullName evidence="4">DUF4907 domain-containing protein</fullName>
    </submittedName>
</protein>
<gene>
    <name evidence="2" type="ORF">DWX27_14435</name>
    <name evidence="3" type="ORF">DWZ95_07365</name>
    <name evidence="4" type="ORF">EAJ06_06405</name>
</gene>